<feature type="compositionally biased region" description="Low complexity" evidence="1">
    <location>
        <begin position="1"/>
        <end position="21"/>
    </location>
</feature>
<dbReference type="Proteomes" id="UP000044602">
    <property type="component" value="Unassembled WGS sequence"/>
</dbReference>
<feature type="non-terminal residue" evidence="2">
    <location>
        <position position="95"/>
    </location>
</feature>
<evidence type="ECO:0000313" key="3">
    <source>
        <dbReference type="Proteomes" id="UP000044602"/>
    </source>
</evidence>
<proteinExistence type="predicted"/>
<reference evidence="3" key="1">
    <citation type="submission" date="2015-05" db="EMBL/GenBank/DDBJ databases">
        <authorList>
            <person name="Fogelqvist Johan"/>
        </authorList>
    </citation>
    <scope>NUCLEOTIDE SEQUENCE [LARGE SCALE GENOMIC DNA]</scope>
</reference>
<name>A0A0G4MTW1_VERLO</name>
<dbReference type="AlphaFoldDB" id="A0A0G4MTW1"/>
<feature type="region of interest" description="Disordered" evidence="1">
    <location>
        <begin position="1"/>
        <end position="95"/>
    </location>
</feature>
<protein>
    <submittedName>
        <fullName evidence="2">Uncharacterized protein</fullName>
    </submittedName>
</protein>
<accession>A0A0G4MTW1</accession>
<sequence length="95" mass="10567">RRQPRRQQAVRAQQLRAQVPARRGRGAVRRRRQHRQSTQPLLARGQAQRLRPGDGPLDQGHVAAGEAEHVPQHGQVPRPRAVPGDPGQVPRAALQ</sequence>
<feature type="non-terminal residue" evidence="2">
    <location>
        <position position="1"/>
    </location>
</feature>
<gene>
    <name evidence="2" type="ORF">BN1708_020319</name>
</gene>
<organism evidence="2 3">
    <name type="scientific">Verticillium longisporum</name>
    <name type="common">Verticillium dahliae var. longisporum</name>
    <dbReference type="NCBI Taxonomy" id="100787"/>
    <lineage>
        <taxon>Eukaryota</taxon>
        <taxon>Fungi</taxon>
        <taxon>Dikarya</taxon>
        <taxon>Ascomycota</taxon>
        <taxon>Pezizomycotina</taxon>
        <taxon>Sordariomycetes</taxon>
        <taxon>Hypocreomycetidae</taxon>
        <taxon>Glomerellales</taxon>
        <taxon>Plectosphaerellaceae</taxon>
        <taxon>Verticillium</taxon>
    </lineage>
</organism>
<keyword evidence="3" id="KW-1185">Reference proteome</keyword>
<feature type="compositionally biased region" description="Basic residues" evidence="1">
    <location>
        <begin position="22"/>
        <end position="35"/>
    </location>
</feature>
<evidence type="ECO:0000256" key="1">
    <source>
        <dbReference type="SAM" id="MobiDB-lite"/>
    </source>
</evidence>
<evidence type="ECO:0000313" key="2">
    <source>
        <dbReference type="EMBL" id="CRK37617.1"/>
    </source>
</evidence>
<dbReference type="EMBL" id="CVQH01024849">
    <property type="protein sequence ID" value="CRK37617.1"/>
    <property type="molecule type" value="Genomic_DNA"/>
</dbReference>